<keyword evidence="3" id="KW-1185">Reference proteome</keyword>
<dbReference type="EMBL" id="BFAA01017223">
    <property type="protein sequence ID" value="GCB79078.1"/>
    <property type="molecule type" value="Genomic_DNA"/>
</dbReference>
<dbReference type="OrthoDB" id="8924274at2759"/>
<evidence type="ECO:0000313" key="2">
    <source>
        <dbReference type="EMBL" id="GCB79078.1"/>
    </source>
</evidence>
<reference evidence="2 3" key="1">
    <citation type="journal article" date="2018" name="Nat. Ecol. Evol.">
        <title>Shark genomes provide insights into elasmobranch evolution and the origin of vertebrates.</title>
        <authorList>
            <person name="Hara Y"/>
            <person name="Yamaguchi K"/>
            <person name="Onimaru K"/>
            <person name="Kadota M"/>
            <person name="Koyanagi M"/>
            <person name="Keeley SD"/>
            <person name="Tatsumi K"/>
            <person name="Tanaka K"/>
            <person name="Motone F"/>
            <person name="Kageyama Y"/>
            <person name="Nozu R"/>
            <person name="Adachi N"/>
            <person name="Nishimura O"/>
            <person name="Nakagawa R"/>
            <person name="Tanegashima C"/>
            <person name="Kiyatake I"/>
            <person name="Matsumoto R"/>
            <person name="Murakumo K"/>
            <person name="Nishida K"/>
            <person name="Terakita A"/>
            <person name="Kuratani S"/>
            <person name="Sato K"/>
            <person name="Hyodo S Kuraku.S."/>
        </authorList>
    </citation>
    <scope>NUCLEOTIDE SEQUENCE [LARGE SCALE GENOMIC DNA]</scope>
</reference>
<dbReference type="InterPro" id="IPR037069">
    <property type="entry name" value="AcylCoA_DH/ox_N_sf"/>
</dbReference>
<evidence type="ECO:0000313" key="3">
    <source>
        <dbReference type="Proteomes" id="UP000288216"/>
    </source>
</evidence>
<dbReference type="STRING" id="75743.A0A401Q146"/>
<dbReference type="InterPro" id="IPR013786">
    <property type="entry name" value="AcylCoA_DH/ox_N"/>
</dbReference>
<sequence>WEKDGQVSREVWEKAGQQGLLGVNTPEEHGGLGGDILSAAVVWEEQMYVNCTGPGFSLHSDIVMPYITHYGSKDQIERYIPQMASGKCIGAIAMTEPGAGR</sequence>
<gene>
    <name evidence="2" type="ORF">scyTo_0020748</name>
</gene>
<dbReference type="Pfam" id="PF02771">
    <property type="entry name" value="Acyl-CoA_dh_N"/>
    <property type="match status" value="1"/>
</dbReference>
<protein>
    <recommendedName>
        <fullName evidence="1">Acyl-CoA dehydrogenase/oxidase N-terminal domain-containing protein</fullName>
    </recommendedName>
</protein>
<dbReference type="Gene3D" id="1.10.540.10">
    <property type="entry name" value="Acyl-CoA dehydrogenase/oxidase, N-terminal domain"/>
    <property type="match status" value="1"/>
</dbReference>
<feature type="domain" description="Acyl-CoA dehydrogenase/oxidase N-terminal" evidence="1">
    <location>
        <begin position="1"/>
        <end position="87"/>
    </location>
</feature>
<comment type="caution">
    <text evidence="2">The sequence shown here is derived from an EMBL/GenBank/DDBJ whole genome shotgun (WGS) entry which is preliminary data.</text>
</comment>
<dbReference type="PANTHER" id="PTHR43884">
    <property type="entry name" value="ACYL-COA DEHYDROGENASE"/>
    <property type="match status" value="1"/>
</dbReference>
<dbReference type="GO" id="GO:0050660">
    <property type="term" value="F:flavin adenine dinucleotide binding"/>
    <property type="evidence" value="ECO:0007669"/>
    <property type="project" value="InterPro"/>
</dbReference>
<dbReference type="InterPro" id="IPR009100">
    <property type="entry name" value="AcylCoA_DH/oxidase_NM_dom_sf"/>
</dbReference>
<dbReference type="PANTHER" id="PTHR43884:SF12">
    <property type="entry name" value="ISOVALERYL-COA DEHYDROGENASE, MITOCHONDRIAL-RELATED"/>
    <property type="match status" value="1"/>
</dbReference>
<proteinExistence type="predicted"/>
<dbReference type="AlphaFoldDB" id="A0A401Q146"/>
<accession>A0A401Q146</accession>
<feature type="non-terminal residue" evidence="2">
    <location>
        <position position="1"/>
    </location>
</feature>
<name>A0A401Q146_SCYTO</name>
<dbReference type="SUPFAM" id="SSF56645">
    <property type="entry name" value="Acyl-CoA dehydrogenase NM domain-like"/>
    <property type="match status" value="1"/>
</dbReference>
<evidence type="ECO:0000259" key="1">
    <source>
        <dbReference type="Pfam" id="PF02771"/>
    </source>
</evidence>
<dbReference type="GO" id="GO:0003995">
    <property type="term" value="F:acyl-CoA dehydrogenase activity"/>
    <property type="evidence" value="ECO:0007669"/>
    <property type="project" value="TreeGrafter"/>
</dbReference>
<organism evidence="2 3">
    <name type="scientific">Scyliorhinus torazame</name>
    <name type="common">Cloudy catshark</name>
    <name type="synonym">Catulus torazame</name>
    <dbReference type="NCBI Taxonomy" id="75743"/>
    <lineage>
        <taxon>Eukaryota</taxon>
        <taxon>Metazoa</taxon>
        <taxon>Chordata</taxon>
        <taxon>Craniata</taxon>
        <taxon>Vertebrata</taxon>
        <taxon>Chondrichthyes</taxon>
        <taxon>Elasmobranchii</taxon>
        <taxon>Galeomorphii</taxon>
        <taxon>Galeoidea</taxon>
        <taxon>Carcharhiniformes</taxon>
        <taxon>Scyliorhinidae</taxon>
        <taxon>Scyliorhinus</taxon>
    </lineage>
</organism>
<dbReference type="Proteomes" id="UP000288216">
    <property type="component" value="Unassembled WGS sequence"/>
</dbReference>